<gene>
    <name evidence="2" type="ORF">ERUC_LOCUS2822</name>
</gene>
<accession>A0ABC8IUV4</accession>
<dbReference type="InterPro" id="IPR013087">
    <property type="entry name" value="Znf_C2H2_type"/>
</dbReference>
<keyword evidence="3" id="KW-1185">Reference proteome</keyword>
<sequence>MNGGFGMKKHLMHVSNPQECSLCKQIFFTPQDLISHYNTFHSNYHVPTTFRHHYPYPNCRGAPYPALPGMNRFDLNYHRSGRIDEQRRFCKGFPANTPANYSNFMQQEKPKLMNLFPAMSSECTRTLPLLCQLEQRGPQETVTEKDWAISSPIDLTLRL</sequence>
<dbReference type="AlphaFoldDB" id="A0ABC8IUV4"/>
<proteinExistence type="predicted"/>
<dbReference type="PROSITE" id="PS00028">
    <property type="entry name" value="ZINC_FINGER_C2H2_1"/>
    <property type="match status" value="1"/>
</dbReference>
<evidence type="ECO:0000313" key="3">
    <source>
        <dbReference type="Proteomes" id="UP001642260"/>
    </source>
</evidence>
<reference evidence="2 3" key="1">
    <citation type="submission" date="2022-03" db="EMBL/GenBank/DDBJ databases">
        <authorList>
            <person name="Macdonald S."/>
            <person name="Ahmed S."/>
            <person name="Newling K."/>
        </authorList>
    </citation>
    <scope>NUCLEOTIDE SEQUENCE [LARGE SCALE GENOMIC DNA]</scope>
</reference>
<name>A0ABC8IUV4_ERUVS</name>
<dbReference type="EMBL" id="CAKOAT010054045">
    <property type="protein sequence ID" value="CAH8300716.1"/>
    <property type="molecule type" value="Genomic_DNA"/>
</dbReference>
<feature type="domain" description="C2H2-type" evidence="1">
    <location>
        <begin position="20"/>
        <end position="41"/>
    </location>
</feature>
<dbReference type="Proteomes" id="UP001642260">
    <property type="component" value="Unassembled WGS sequence"/>
</dbReference>
<comment type="caution">
    <text evidence="2">The sequence shown here is derived from an EMBL/GenBank/DDBJ whole genome shotgun (WGS) entry which is preliminary data.</text>
</comment>
<evidence type="ECO:0000313" key="2">
    <source>
        <dbReference type="EMBL" id="CAH8300716.1"/>
    </source>
</evidence>
<evidence type="ECO:0000259" key="1">
    <source>
        <dbReference type="PROSITE" id="PS00028"/>
    </source>
</evidence>
<organism evidence="2 3">
    <name type="scientific">Eruca vesicaria subsp. sativa</name>
    <name type="common">Garden rocket</name>
    <name type="synonym">Eruca sativa</name>
    <dbReference type="NCBI Taxonomy" id="29727"/>
    <lineage>
        <taxon>Eukaryota</taxon>
        <taxon>Viridiplantae</taxon>
        <taxon>Streptophyta</taxon>
        <taxon>Embryophyta</taxon>
        <taxon>Tracheophyta</taxon>
        <taxon>Spermatophyta</taxon>
        <taxon>Magnoliopsida</taxon>
        <taxon>eudicotyledons</taxon>
        <taxon>Gunneridae</taxon>
        <taxon>Pentapetalae</taxon>
        <taxon>rosids</taxon>
        <taxon>malvids</taxon>
        <taxon>Brassicales</taxon>
        <taxon>Brassicaceae</taxon>
        <taxon>Brassiceae</taxon>
        <taxon>Eruca</taxon>
    </lineage>
</organism>
<protein>
    <recommendedName>
        <fullName evidence="1">C2H2-type domain-containing protein</fullName>
    </recommendedName>
</protein>